<protein>
    <submittedName>
        <fullName evidence="2">Transposase</fullName>
    </submittedName>
</protein>
<dbReference type="GO" id="GO:0006313">
    <property type="term" value="P:DNA transposition"/>
    <property type="evidence" value="ECO:0007669"/>
    <property type="project" value="InterPro"/>
</dbReference>
<dbReference type="RefSeq" id="WP_126200297.1">
    <property type="nucleotide sequence ID" value="NZ_PELP01000140.1"/>
</dbReference>
<evidence type="ECO:0000256" key="1">
    <source>
        <dbReference type="SAM" id="Coils"/>
    </source>
</evidence>
<dbReference type="GO" id="GO:0004803">
    <property type="term" value="F:transposase activity"/>
    <property type="evidence" value="ECO:0007669"/>
    <property type="project" value="InterPro"/>
</dbReference>
<evidence type="ECO:0000313" key="2">
    <source>
        <dbReference type="EMBL" id="RTH04967.1"/>
    </source>
</evidence>
<keyword evidence="1" id="KW-0175">Coiled coil</keyword>
<dbReference type="EMBL" id="PELP01000140">
    <property type="protein sequence ID" value="RTH04967.1"/>
    <property type="molecule type" value="Genomic_DNA"/>
</dbReference>
<proteinExistence type="predicted"/>
<sequence length="98" mass="11279">MQEVKVKKPKAVPPQVKFQAALEAIKGEKSLVELARIYNVHPNTILKWKAELMERGATLFSNETQEKELEKKIRDLEQLIGKKEVEIALLKKPNLRFA</sequence>
<accession>A0A430RC68</accession>
<feature type="coiled-coil region" evidence="1">
    <location>
        <begin position="59"/>
        <end position="86"/>
    </location>
</feature>
<reference evidence="2 3" key="1">
    <citation type="journal article" date="2019" name="Extremophiles">
        <title>Biogeography of thermophiles and predominance of Thermus scotoductus in domestic water heaters.</title>
        <authorList>
            <person name="Wilpiszeski R.L."/>
            <person name="Zhang Z."/>
            <person name="House C.H."/>
        </authorList>
    </citation>
    <scope>NUCLEOTIDE SEQUENCE [LARGE SCALE GENOMIC DNA]</scope>
    <source>
        <strain evidence="2 3">34_S34</strain>
    </source>
</reference>
<dbReference type="AlphaFoldDB" id="A0A430RC68"/>
<dbReference type="GO" id="GO:0003677">
    <property type="term" value="F:DNA binding"/>
    <property type="evidence" value="ECO:0007669"/>
    <property type="project" value="InterPro"/>
</dbReference>
<comment type="caution">
    <text evidence="2">The sequence shown here is derived from an EMBL/GenBank/DDBJ whole genome shotgun (WGS) entry which is preliminary data.</text>
</comment>
<dbReference type="InterPro" id="IPR009057">
    <property type="entry name" value="Homeodomain-like_sf"/>
</dbReference>
<name>A0A430RC68_THESC</name>
<evidence type="ECO:0000313" key="3">
    <source>
        <dbReference type="Proteomes" id="UP000286734"/>
    </source>
</evidence>
<dbReference type="SUPFAM" id="SSF46689">
    <property type="entry name" value="Homeodomain-like"/>
    <property type="match status" value="1"/>
</dbReference>
<organism evidence="2 3">
    <name type="scientific">Thermus scotoductus</name>
    <dbReference type="NCBI Taxonomy" id="37636"/>
    <lineage>
        <taxon>Bacteria</taxon>
        <taxon>Thermotogati</taxon>
        <taxon>Deinococcota</taxon>
        <taxon>Deinococci</taxon>
        <taxon>Thermales</taxon>
        <taxon>Thermaceae</taxon>
        <taxon>Thermus</taxon>
    </lineage>
</organism>
<dbReference type="InterPro" id="IPR002514">
    <property type="entry name" value="Transposase_8"/>
</dbReference>
<dbReference type="Pfam" id="PF01527">
    <property type="entry name" value="HTH_Tnp_1"/>
    <property type="match status" value="1"/>
</dbReference>
<dbReference type="Proteomes" id="UP000286734">
    <property type="component" value="Unassembled WGS sequence"/>
</dbReference>
<gene>
    <name evidence="2" type="ORF">CSW47_06000</name>
</gene>